<evidence type="ECO:0000313" key="2">
    <source>
        <dbReference type="EMBL" id="EZF47646.1"/>
    </source>
</evidence>
<evidence type="ECO:0008006" key="3">
    <source>
        <dbReference type="Google" id="ProtNLM"/>
    </source>
</evidence>
<evidence type="ECO:0000256" key="1">
    <source>
        <dbReference type="SAM" id="SignalP"/>
    </source>
</evidence>
<dbReference type="HOGENOM" id="CLU_1929101_0_0_1"/>
<name>A0A022VNU6_TRIRU</name>
<dbReference type="OrthoDB" id="4167323at2759"/>
<proteinExistence type="predicted"/>
<accession>A0A022VNU6</accession>
<feature type="signal peptide" evidence="1">
    <location>
        <begin position="1"/>
        <end position="18"/>
    </location>
</feature>
<gene>
    <name evidence="2" type="ORF">H103_08409</name>
</gene>
<sequence length="131" mass="13951">MKLTTVFALVAFVPACLAAATGAESPVSKVLQDMPLGFTNKWVGVYSLTRGPAAQATVFATEFRDSSAVTRESTLPALTVTSSSVLRVPARPATMVSEPLAASVENSAARYRMYIGDMCLIEQSQRVLTPH</sequence>
<dbReference type="AlphaFoldDB" id="A0A022VNU6"/>
<dbReference type="Proteomes" id="UP000023758">
    <property type="component" value="Unassembled WGS sequence"/>
</dbReference>
<organism evidence="2">
    <name type="scientific">Trichophyton rubrum CBS 288.86</name>
    <dbReference type="NCBI Taxonomy" id="1215330"/>
    <lineage>
        <taxon>Eukaryota</taxon>
        <taxon>Fungi</taxon>
        <taxon>Dikarya</taxon>
        <taxon>Ascomycota</taxon>
        <taxon>Pezizomycotina</taxon>
        <taxon>Eurotiomycetes</taxon>
        <taxon>Eurotiomycetidae</taxon>
        <taxon>Onygenales</taxon>
        <taxon>Arthrodermataceae</taxon>
        <taxon>Trichophyton</taxon>
    </lineage>
</organism>
<protein>
    <recommendedName>
        <fullName evidence="3">Lipocalin-like domain-containing protein</fullName>
    </recommendedName>
</protein>
<feature type="chain" id="PRO_5001507816" description="Lipocalin-like domain-containing protein" evidence="1">
    <location>
        <begin position="19"/>
        <end position="131"/>
    </location>
</feature>
<dbReference type="EMBL" id="KK207940">
    <property type="protein sequence ID" value="EZF47646.1"/>
    <property type="molecule type" value="Genomic_DNA"/>
</dbReference>
<reference evidence="2" key="1">
    <citation type="submission" date="2014-02" db="EMBL/GenBank/DDBJ databases">
        <title>The Genome Sequence of Trichophyton rubrum (morphotype fischeri) CBS 288.86.</title>
        <authorList>
            <consortium name="The Broad Institute Genomics Platform"/>
            <person name="Cuomo C.A."/>
            <person name="White T.C."/>
            <person name="Graser Y."/>
            <person name="Martinez-Rossi N."/>
            <person name="Heitman J."/>
            <person name="Young S.K."/>
            <person name="Zeng Q."/>
            <person name="Gargeya S."/>
            <person name="Abouelleil A."/>
            <person name="Alvarado L."/>
            <person name="Chapman S.B."/>
            <person name="Gainer-Dewar J."/>
            <person name="Goldberg J."/>
            <person name="Griggs A."/>
            <person name="Gujja S."/>
            <person name="Hansen M."/>
            <person name="Howarth C."/>
            <person name="Imamovic A."/>
            <person name="Larimer J."/>
            <person name="Martinez D."/>
            <person name="Murphy C."/>
            <person name="Pearson M.D."/>
            <person name="Persinoti G."/>
            <person name="Poon T."/>
            <person name="Priest M."/>
            <person name="Roberts A.D."/>
            <person name="Saif S."/>
            <person name="Shea T.D."/>
            <person name="Sykes S.N."/>
            <person name="Wortman J."/>
            <person name="Nusbaum C."/>
            <person name="Birren B."/>
        </authorList>
    </citation>
    <scope>NUCLEOTIDE SEQUENCE [LARGE SCALE GENOMIC DNA]</scope>
    <source>
        <strain evidence="2">CBS 288.86</strain>
    </source>
</reference>
<keyword evidence="1" id="KW-0732">Signal</keyword>